<sequence length="309" mass="33703">MNSGDEATGLASSRPIHWVFFQGECMNVLSRAMAVCICLCLGSTPLLATDKQPVSEASMLVKGSIVIGADGKVVSYTVDRPERIPPAVLDVVKTNVPNWVFEFDDRLVDPVKETMSIRVVARAVDETHARLIVAGASFADDSGESTRSIHRKAATPIRYPRVSFDDRVSGTVYVLLQIGQDGRVQQAFAEQVDLRQYSAQTRNEVYEHDLAKAAVEGTRNWTFEPPTTGPSAKANSWLVRVPVNFTLHEVGTPDPDTYGKWDEYMPGAVQKAPWAGSRRLASDRPDSLAPGMLEQLGAGPHLATALDSH</sequence>
<proteinExistence type="predicted"/>
<reference evidence="2 3" key="1">
    <citation type="journal article" date="2015" name="Antonie Van Leeuwenhoek">
        <title>A phylogenomic and molecular marker based taxonomic framework for the order Xanthomonadales: proposal to transfer the families Algiphilaceae and Solimonadaceae to the order Nevskiales ord. nov. and to create a new family within the order Xanthomonadales, the family Rhodanobacteraceae fam. nov., containing the genus Rhodanobacter and its closest relatives.</title>
        <authorList>
            <person name="Naushad S."/>
            <person name="Adeolu M."/>
            <person name="Wong S."/>
            <person name="Sohail M."/>
            <person name="Schellhorn H.E."/>
            <person name="Gupta R.S."/>
        </authorList>
    </citation>
    <scope>NUCLEOTIDE SEQUENCE [LARGE SCALE GENOMIC DNA]</scope>
    <source>
        <strain evidence="2 3">DSM 16301</strain>
    </source>
</reference>
<comment type="caution">
    <text evidence="2">The sequence shown here is derived from an EMBL/GenBank/DDBJ whole genome shotgun (WGS) entry which is preliminary data.</text>
</comment>
<accession>A0A0G9H145</accession>
<evidence type="ECO:0000256" key="1">
    <source>
        <dbReference type="SAM" id="MobiDB-lite"/>
    </source>
</evidence>
<dbReference type="Gene3D" id="3.30.1150.10">
    <property type="match status" value="1"/>
</dbReference>
<feature type="region of interest" description="Disordered" evidence="1">
    <location>
        <begin position="275"/>
        <end position="309"/>
    </location>
</feature>
<dbReference type="SUPFAM" id="SSF74653">
    <property type="entry name" value="TolA/TonB C-terminal domain"/>
    <property type="match status" value="1"/>
</dbReference>
<name>A0A0G9H145_9GAMM</name>
<dbReference type="STRING" id="1440762.Y882_13795"/>
<dbReference type="Proteomes" id="UP000035481">
    <property type="component" value="Unassembled WGS sequence"/>
</dbReference>
<dbReference type="EMBL" id="JPLA01000039">
    <property type="protein sequence ID" value="KLD62929.1"/>
    <property type="molecule type" value="Genomic_DNA"/>
</dbReference>
<dbReference type="PATRIC" id="fig|1440762.4.peg.2397"/>
<evidence type="ECO:0000313" key="2">
    <source>
        <dbReference type="EMBL" id="KLD62929.1"/>
    </source>
</evidence>
<evidence type="ECO:0000313" key="3">
    <source>
        <dbReference type="Proteomes" id="UP000035481"/>
    </source>
</evidence>
<gene>
    <name evidence="2" type="ORF">Y882_13795</name>
</gene>
<dbReference type="AlphaFoldDB" id="A0A0G9H145"/>
<evidence type="ECO:0008006" key="4">
    <source>
        <dbReference type="Google" id="ProtNLM"/>
    </source>
</evidence>
<protein>
    <recommendedName>
        <fullName evidence="4">Energy transducer TonB</fullName>
    </recommendedName>
</protein>
<organism evidence="2 3">
    <name type="scientific">Dyella japonica DSM 16301</name>
    <dbReference type="NCBI Taxonomy" id="1440762"/>
    <lineage>
        <taxon>Bacteria</taxon>
        <taxon>Pseudomonadati</taxon>
        <taxon>Pseudomonadota</taxon>
        <taxon>Gammaproteobacteria</taxon>
        <taxon>Lysobacterales</taxon>
        <taxon>Rhodanobacteraceae</taxon>
        <taxon>Dyella</taxon>
    </lineage>
</organism>